<protein>
    <submittedName>
        <fullName evidence="1">Nitroreductase family deazaflavin-dependent oxidoreductase</fullName>
    </submittedName>
</protein>
<dbReference type="NCBIfam" id="TIGR00026">
    <property type="entry name" value="hi_GC_TIGR00026"/>
    <property type="match status" value="1"/>
</dbReference>
<reference evidence="1 2" key="1">
    <citation type="submission" date="2019-03" db="EMBL/GenBank/DDBJ databases">
        <title>Genomic features of bacteria from cold environments.</title>
        <authorList>
            <person name="Shen L."/>
        </authorList>
    </citation>
    <scope>NUCLEOTIDE SEQUENCE [LARGE SCALE GENOMIC DNA]</scope>
    <source>
        <strain evidence="2">T3246-1</strain>
    </source>
</reference>
<gene>
    <name evidence="1" type="ORF">EXU48_17370</name>
</gene>
<comment type="caution">
    <text evidence="1">The sequence shown here is derived from an EMBL/GenBank/DDBJ whole genome shotgun (WGS) entry which is preliminary data.</text>
</comment>
<accession>A0ABY2E2H1</accession>
<name>A0ABY2E2H1_9MICO</name>
<organism evidence="1 2">
    <name type="scientific">Occultella glacieicola</name>
    <dbReference type="NCBI Taxonomy" id="2518684"/>
    <lineage>
        <taxon>Bacteria</taxon>
        <taxon>Bacillati</taxon>
        <taxon>Actinomycetota</taxon>
        <taxon>Actinomycetes</taxon>
        <taxon>Micrococcales</taxon>
        <taxon>Ruaniaceae</taxon>
        <taxon>Occultella</taxon>
    </lineage>
</organism>
<dbReference type="Pfam" id="PF04075">
    <property type="entry name" value="F420H2_quin_red"/>
    <property type="match status" value="1"/>
</dbReference>
<dbReference type="Gene3D" id="2.30.110.10">
    <property type="entry name" value="Electron Transport, Fmn-binding Protein, Chain A"/>
    <property type="match status" value="1"/>
</dbReference>
<evidence type="ECO:0000313" key="2">
    <source>
        <dbReference type="Proteomes" id="UP000504882"/>
    </source>
</evidence>
<dbReference type="EMBL" id="SMNA01000008">
    <property type="protein sequence ID" value="TDE90872.1"/>
    <property type="molecule type" value="Genomic_DNA"/>
</dbReference>
<proteinExistence type="predicted"/>
<dbReference type="SUPFAM" id="SSF50475">
    <property type="entry name" value="FMN-binding split barrel"/>
    <property type="match status" value="1"/>
</dbReference>
<dbReference type="RefSeq" id="WP_133108937.1">
    <property type="nucleotide sequence ID" value="NZ_SMNA01000008.1"/>
</dbReference>
<keyword evidence="2" id="KW-1185">Reference proteome</keyword>
<evidence type="ECO:0000313" key="1">
    <source>
        <dbReference type="EMBL" id="TDE90872.1"/>
    </source>
</evidence>
<dbReference type="InterPro" id="IPR004378">
    <property type="entry name" value="F420H2_quin_Rdtase"/>
</dbReference>
<sequence>MNRSALSTAASCRLLTTGRRSGRPHVVSVWFVLAGDTVFVLARGPGTDWVRNVRAEPVVEVRHRRTVLPGRARLVTDEAESRRAQTAWQAKYAGRLADLPAYSPEATVVAVDLDH</sequence>
<dbReference type="InterPro" id="IPR012349">
    <property type="entry name" value="Split_barrel_FMN-bd"/>
</dbReference>
<dbReference type="Proteomes" id="UP000504882">
    <property type="component" value="Unassembled WGS sequence"/>
</dbReference>